<evidence type="ECO:0000256" key="7">
    <source>
        <dbReference type="ARBA" id="ARBA00022691"/>
    </source>
</evidence>
<dbReference type="GO" id="GO:0051539">
    <property type="term" value="F:4 iron, 4 sulfur cluster binding"/>
    <property type="evidence" value="ECO:0007669"/>
    <property type="project" value="UniProtKB-KW"/>
</dbReference>
<evidence type="ECO:0000256" key="11">
    <source>
        <dbReference type="ARBA" id="ARBA00023014"/>
    </source>
</evidence>
<keyword evidence="11 14" id="KW-0411">Iron-sulfur</keyword>
<comment type="similarity">
    <text evidence="4">Belongs to the radical SAM superfamily. KamA family.</text>
</comment>
<evidence type="ECO:0000256" key="8">
    <source>
        <dbReference type="ARBA" id="ARBA00022723"/>
    </source>
</evidence>
<dbReference type="CDD" id="cd01335">
    <property type="entry name" value="Radical_SAM"/>
    <property type="match status" value="1"/>
</dbReference>
<dbReference type="GO" id="GO:0016853">
    <property type="term" value="F:isomerase activity"/>
    <property type="evidence" value="ECO:0007669"/>
    <property type="project" value="UniProtKB-KW"/>
</dbReference>
<protein>
    <recommendedName>
        <fullName evidence="5">L-lysine 2,3-aminomutase</fullName>
    </recommendedName>
    <alternativeName>
        <fullName evidence="13">EF-P post-translational modification enzyme B</fullName>
    </alternativeName>
</protein>
<proteinExistence type="inferred from homology"/>
<dbReference type="InterPro" id="IPR013785">
    <property type="entry name" value="Aldolase_TIM"/>
</dbReference>
<keyword evidence="6 14" id="KW-0004">4Fe-4S</keyword>
<evidence type="ECO:0000259" key="16">
    <source>
        <dbReference type="PROSITE" id="PS51918"/>
    </source>
</evidence>
<evidence type="ECO:0000256" key="12">
    <source>
        <dbReference type="ARBA" id="ARBA00023235"/>
    </source>
</evidence>
<evidence type="ECO:0000256" key="14">
    <source>
        <dbReference type="PIRSR" id="PIRSR004911-1"/>
    </source>
</evidence>
<dbReference type="SFLD" id="SFLDF00314">
    <property type="entry name" value="L-lysine_2_3-aminomutase_(yjeK"/>
    <property type="match status" value="1"/>
</dbReference>
<reference evidence="17 18" key="1">
    <citation type="submission" date="2019-03" db="EMBL/GenBank/DDBJ databases">
        <title>Genomic Encyclopedia of Type Strains, Phase IV (KMG-IV): sequencing the most valuable type-strain genomes for metagenomic binning, comparative biology and taxonomic classification.</title>
        <authorList>
            <person name="Goeker M."/>
        </authorList>
    </citation>
    <scope>NUCLEOTIDE SEQUENCE [LARGE SCALE GENOMIC DNA]</scope>
    <source>
        <strain evidence="17 18">DSM 28231</strain>
    </source>
</reference>
<evidence type="ECO:0000313" key="17">
    <source>
        <dbReference type="EMBL" id="TCP12837.1"/>
    </source>
</evidence>
<evidence type="ECO:0000256" key="9">
    <source>
        <dbReference type="ARBA" id="ARBA00022898"/>
    </source>
</evidence>
<keyword evidence="10" id="KW-0408">Iron</keyword>
<feature type="binding site" evidence="14">
    <location>
        <position position="127"/>
    </location>
    <ligand>
        <name>[4Fe-4S] cluster</name>
        <dbReference type="ChEBI" id="CHEBI:49883"/>
        <note>4Fe-4S-S-AdoMet</note>
    </ligand>
</feature>
<evidence type="ECO:0000256" key="15">
    <source>
        <dbReference type="PIRSR" id="PIRSR603739-50"/>
    </source>
</evidence>
<dbReference type="EMBL" id="SLXI01000003">
    <property type="protein sequence ID" value="TCP12837.1"/>
    <property type="molecule type" value="Genomic_DNA"/>
</dbReference>
<evidence type="ECO:0000256" key="2">
    <source>
        <dbReference type="ARBA" id="ARBA00001933"/>
    </source>
</evidence>
<feature type="binding site" evidence="14">
    <location>
        <position position="120"/>
    </location>
    <ligand>
        <name>[4Fe-4S] cluster</name>
        <dbReference type="ChEBI" id="CHEBI:49883"/>
        <note>4Fe-4S-S-AdoMet</note>
    </ligand>
</feature>
<dbReference type="OrthoDB" id="9770937at2"/>
<dbReference type="Gene3D" id="3.20.20.70">
    <property type="entry name" value="Aldolase class I"/>
    <property type="match status" value="1"/>
</dbReference>
<dbReference type="InterPro" id="IPR007197">
    <property type="entry name" value="rSAM"/>
</dbReference>
<evidence type="ECO:0000256" key="10">
    <source>
        <dbReference type="ARBA" id="ARBA00023004"/>
    </source>
</evidence>
<dbReference type="SFLD" id="SFLDG01070">
    <property type="entry name" value="PLP-dependent"/>
    <property type="match status" value="1"/>
</dbReference>
<dbReference type="SFLD" id="SFLDS00029">
    <property type="entry name" value="Radical_SAM"/>
    <property type="match status" value="1"/>
</dbReference>
<feature type="modified residue" description="N6-(pyridoxal phosphate)lysine" evidence="15">
    <location>
        <position position="332"/>
    </location>
</feature>
<dbReference type="Pfam" id="PF04055">
    <property type="entry name" value="Radical_SAM"/>
    <property type="match status" value="1"/>
</dbReference>
<dbReference type="InterPro" id="IPR058240">
    <property type="entry name" value="rSAM_sf"/>
</dbReference>
<comment type="cofactor">
    <cofactor evidence="2 15">
        <name>pyridoxal 5'-phosphate</name>
        <dbReference type="ChEBI" id="CHEBI:597326"/>
    </cofactor>
</comment>
<dbReference type="PROSITE" id="PS51918">
    <property type="entry name" value="RADICAL_SAM"/>
    <property type="match status" value="1"/>
</dbReference>
<dbReference type="AlphaFoldDB" id="A0A4R2N0C7"/>
<keyword evidence="7" id="KW-0949">S-adenosyl-L-methionine</keyword>
<feature type="domain" description="Radical SAM core" evidence="16">
    <location>
        <begin position="106"/>
        <end position="329"/>
    </location>
</feature>
<evidence type="ECO:0000256" key="13">
    <source>
        <dbReference type="ARBA" id="ARBA00030756"/>
    </source>
</evidence>
<keyword evidence="9 15" id="KW-0663">Pyridoxal phosphate</keyword>
<dbReference type="NCBIfam" id="TIGR03821">
    <property type="entry name" value="EFP_modif_epmB"/>
    <property type="match status" value="1"/>
</dbReference>
<keyword evidence="12" id="KW-0413">Isomerase</keyword>
<sequence length="337" mass="39023">MSILTQNLPIREEQNWTDYLANAISDPKQLLNVLKLPIAPFEQAIQARKLFAMRVPMPFVEKMEKGNANDPLFLQVMTLQEEFLLREGFTKDPLQEQHTPAPNILHKYHNRLLFMIKNSCAINCRYCFRRHFPYAENKGNKENWKQALDYIAQHSEIEEVIFSGGDPLMAKDNELAWLLKSLENIPHLQRLRIHSRLPIVIPQRITEQLCSLFNDSRFQVILVTHINHPNEIDDKLAMAMKKLKNANVTLLNQSVMLKAINDNAQVLKNLSDKLFTIGILPYYLHLFDKVEGASHFYIEDDQAIKIYKELQSITSGYLVPKLAREIAGEKNKTLYSA</sequence>
<evidence type="ECO:0000256" key="4">
    <source>
        <dbReference type="ARBA" id="ARBA00008703"/>
    </source>
</evidence>
<evidence type="ECO:0000256" key="1">
    <source>
        <dbReference type="ARBA" id="ARBA00001352"/>
    </source>
</evidence>
<dbReference type="PANTHER" id="PTHR30538:SF1">
    <property type="entry name" value="L-LYSINE 2,3-AMINOMUTASE"/>
    <property type="match status" value="1"/>
</dbReference>
<accession>A0A4R2N0C7</accession>
<evidence type="ECO:0000256" key="5">
    <source>
        <dbReference type="ARBA" id="ARBA00022363"/>
    </source>
</evidence>
<dbReference type="InterPro" id="IPR003739">
    <property type="entry name" value="Lys_aminomutase/Glu_NH3_mut"/>
</dbReference>
<dbReference type="RefSeq" id="WP_132023478.1">
    <property type="nucleotide sequence ID" value="NZ_CP016605.1"/>
</dbReference>
<dbReference type="GO" id="GO:0046872">
    <property type="term" value="F:metal ion binding"/>
    <property type="evidence" value="ECO:0007669"/>
    <property type="project" value="UniProtKB-KW"/>
</dbReference>
<keyword evidence="8 14" id="KW-0479">Metal-binding</keyword>
<evidence type="ECO:0000313" key="18">
    <source>
        <dbReference type="Proteomes" id="UP000294841"/>
    </source>
</evidence>
<name>A0A4R2N0C7_9PAST</name>
<dbReference type="InterPro" id="IPR022462">
    <property type="entry name" value="EpmB"/>
</dbReference>
<evidence type="ECO:0000256" key="6">
    <source>
        <dbReference type="ARBA" id="ARBA00022485"/>
    </source>
</evidence>
<organism evidence="17 18">
    <name type="scientific">Bisgaardia hudsonensis</name>
    <dbReference type="NCBI Taxonomy" id="109472"/>
    <lineage>
        <taxon>Bacteria</taxon>
        <taxon>Pseudomonadati</taxon>
        <taxon>Pseudomonadota</taxon>
        <taxon>Gammaproteobacteria</taxon>
        <taxon>Pasteurellales</taxon>
        <taxon>Pasteurellaceae</taxon>
        <taxon>Bisgaardia</taxon>
    </lineage>
</organism>
<evidence type="ECO:0000256" key="3">
    <source>
        <dbReference type="ARBA" id="ARBA00001966"/>
    </source>
</evidence>
<comment type="cofactor">
    <cofactor evidence="3">
        <name>[4Fe-4S] cluster</name>
        <dbReference type="ChEBI" id="CHEBI:49883"/>
    </cofactor>
</comment>
<keyword evidence="18" id="KW-1185">Reference proteome</keyword>
<dbReference type="Proteomes" id="UP000294841">
    <property type="component" value="Unassembled WGS sequence"/>
</dbReference>
<dbReference type="PIRSF" id="PIRSF004911">
    <property type="entry name" value="DUF160"/>
    <property type="match status" value="1"/>
</dbReference>
<feature type="binding site" evidence="14">
    <location>
        <position position="124"/>
    </location>
    <ligand>
        <name>[4Fe-4S] cluster</name>
        <dbReference type="ChEBI" id="CHEBI:49883"/>
        <note>4Fe-4S-S-AdoMet</note>
    </ligand>
</feature>
<comment type="caution">
    <text evidence="17">The sequence shown here is derived from an EMBL/GenBank/DDBJ whole genome shotgun (WGS) entry which is preliminary data.</text>
</comment>
<dbReference type="PANTHER" id="PTHR30538">
    <property type="entry name" value="LYSINE 2,3-AMINOMUTASE-RELATED"/>
    <property type="match status" value="1"/>
</dbReference>
<gene>
    <name evidence="17" type="ORF">EV697_103142</name>
</gene>
<dbReference type="NCBIfam" id="TIGR00238">
    <property type="entry name" value="KamA family radical SAM protein"/>
    <property type="match status" value="1"/>
</dbReference>
<comment type="catalytic activity">
    <reaction evidence="1">
        <text>L-lysine = D-beta-lysine</text>
        <dbReference type="Rhea" id="RHEA:44148"/>
        <dbReference type="ChEBI" id="CHEBI:32551"/>
        <dbReference type="ChEBI" id="CHEBI:84138"/>
    </reaction>
</comment>
<dbReference type="SUPFAM" id="SSF102114">
    <property type="entry name" value="Radical SAM enzymes"/>
    <property type="match status" value="1"/>
</dbReference>